<accession>A0A9P7SEZ5</accession>
<dbReference type="EMBL" id="SRPO01000353">
    <property type="protein sequence ID" value="KAG5933698.1"/>
    <property type="molecule type" value="Genomic_DNA"/>
</dbReference>
<protein>
    <submittedName>
        <fullName evidence="1">Uncharacterized protein</fullName>
    </submittedName>
</protein>
<keyword evidence="2" id="KW-1185">Reference proteome</keyword>
<evidence type="ECO:0000313" key="2">
    <source>
        <dbReference type="Proteomes" id="UP000706124"/>
    </source>
</evidence>
<reference evidence="1 2" key="1">
    <citation type="journal article" date="2020" name="bioRxiv">
        <title>Whole genome comparisons of ergot fungi reveals the divergence and evolution of species within the genus Claviceps are the result of varying mechanisms driving genome evolution and host range expansion.</title>
        <authorList>
            <person name="Wyka S.A."/>
            <person name="Mondo S.J."/>
            <person name="Liu M."/>
            <person name="Dettman J."/>
            <person name="Nalam V."/>
            <person name="Broders K.D."/>
        </authorList>
    </citation>
    <scope>NUCLEOTIDE SEQUENCE [LARGE SCALE GENOMIC DNA]</scope>
    <source>
        <strain evidence="1 2">CCC 1485</strain>
    </source>
</reference>
<name>A0A9P7SEZ5_9HYPO</name>
<gene>
    <name evidence="1" type="ORF">E4U60_004333</name>
</gene>
<dbReference type="AlphaFoldDB" id="A0A9P7SEZ5"/>
<sequence length="197" mass="21980">MYDDADADCHDQGLAHSLHDPFLADIPPDRSLHEAIERQEEEKAELAKALGGRKFMLKRNGRDNWIPNGPSGIINLSVIAAVLYPGKASVYLGMRIISVQMTEPHMIQRETRARATTGSRCRDAADATSICLLFRVASGWRARLERLRLNEAPCCRDKVEQRTLTPRGALHPGNLAWLDRLVLGAKTRRGAGVRYID</sequence>
<organism evidence="1 2">
    <name type="scientific">Claviceps pazoutovae</name>
    <dbReference type="NCBI Taxonomy" id="1649127"/>
    <lineage>
        <taxon>Eukaryota</taxon>
        <taxon>Fungi</taxon>
        <taxon>Dikarya</taxon>
        <taxon>Ascomycota</taxon>
        <taxon>Pezizomycotina</taxon>
        <taxon>Sordariomycetes</taxon>
        <taxon>Hypocreomycetidae</taxon>
        <taxon>Hypocreales</taxon>
        <taxon>Clavicipitaceae</taxon>
        <taxon>Claviceps</taxon>
    </lineage>
</organism>
<proteinExistence type="predicted"/>
<evidence type="ECO:0000313" key="1">
    <source>
        <dbReference type="EMBL" id="KAG5933698.1"/>
    </source>
</evidence>
<dbReference type="Proteomes" id="UP000706124">
    <property type="component" value="Unassembled WGS sequence"/>
</dbReference>
<comment type="caution">
    <text evidence="1">The sequence shown here is derived from an EMBL/GenBank/DDBJ whole genome shotgun (WGS) entry which is preliminary data.</text>
</comment>